<dbReference type="InterPro" id="IPR015867">
    <property type="entry name" value="N-reg_PII/ATP_PRibTrfase_C"/>
</dbReference>
<comment type="caution">
    <text evidence="2">The sequence shown here is derived from an EMBL/GenBank/DDBJ whole genome shotgun (WGS) entry which is preliminary data.</text>
</comment>
<dbReference type="AlphaFoldDB" id="A0A8J6XYG4"/>
<protein>
    <submittedName>
        <fullName evidence="2">Divalent-cation tolerance protein CutA</fullName>
    </submittedName>
</protein>
<dbReference type="Pfam" id="PF03091">
    <property type="entry name" value="CutA1"/>
    <property type="match status" value="1"/>
</dbReference>
<dbReference type="GO" id="GO:0010038">
    <property type="term" value="P:response to metal ion"/>
    <property type="evidence" value="ECO:0007669"/>
    <property type="project" value="InterPro"/>
</dbReference>
<dbReference type="InterPro" id="IPR004323">
    <property type="entry name" value="Ion_tolerance_CutA"/>
</dbReference>
<organism evidence="2 3">
    <name type="scientific">Candidatus Polarisedimenticola svalbardensis</name>
    <dbReference type="NCBI Taxonomy" id="2886004"/>
    <lineage>
        <taxon>Bacteria</taxon>
        <taxon>Pseudomonadati</taxon>
        <taxon>Acidobacteriota</taxon>
        <taxon>Candidatus Polarisedimenticolia</taxon>
        <taxon>Candidatus Polarisedimenticolales</taxon>
        <taxon>Candidatus Polarisedimenticolaceae</taxon>
        <taxon>Candidatus Polarisedimenticola</taxon>
    </lineage>
</organism>
<dbReference type="Proteomes" id="UP000648239">
    <property type="component" value="Unassembled WGS sequence"/>
</dbReference>
<dbReference type="GO" id="GO:0005507">
    <property type="term" value="F:copper ion binding"/>
    <property type="evidence" value="ECO:0007669"/>
    <property type="project" value="TreeGrafter"/>
</dbReference>
<dbReference type="PANTHER" id="PTHR23419:SF8">
    <property type="entry name" value="FI09726P"/>
    <property type="match status" value="1"/>
</dbReference>
<accession>A0A8J6XYG4</accession>
<name>A0A8J6XYG4_9BACT</name>
<comment type="similarity">
    <text evidence="1">Belongs to the CutA family.</text>
</comment>
<proteinExistence type="inferred from homology"/>
<evidence type="ECO:0000313" key="2">
    <source>
        <dbReference type="EMBL" id="MBD3866563.1"/>
    </source>
</evidence>
<gene>
    <name evidence="2" type="ORF">IFK94_00415</name>
</gene>
<sequence>MAAEAEFTVVLSTAGSAADAATIARQLLDRRLAACVNITGPVTSVFRWEGEVREEQECLLVIKTRTSRLKAMREAFLELHPYDCPEMVELPVSGGLPPYLAWLRQETSIAG</sequence>
<evidence type="ECO:0000313" key="3">
    <source>
        <dbReference type="Proteomes" id="UP000648239"/>
    </source>
</evidence>
<dbReference type="InterPro" id="IPR011322">
    <property type="entry name" value="N-reg_PII-like_a/b"/>
</dbReference>
<reference evidence="2 3" key="1">
    <citation type="submission" date="2020-08" db="EMBL/GenBank/DDBJ databases">
        <title>Acidobacteriota in marine sediments use diverse sulfur dissimilation pathways.</title>
        <authorList>
            <person name="Wasmund K."/>
        </authorList>
    </citation>
    <scope>NUCLEOTIDE SEQUENCE [LARGE SCALE GENOMIC DNA]</scope>
    <source>
        <strain evidence="2">MAG AM4</strain>
    </source>
</reference>
<dbReference type="PANTHER" id="PTHR23419">
    <property type="entry name" value="DIVALENT CATION TOLERANCE CUTA-RELATED"/>
    <property type="match status" value="1"/>
</dbReference>
<dbReference type="Gene3D" id="3.30.70.120">
    <property type="match status" value="1"/>
</dbReference>
<dbReference type="SUPFAM" id="SSF54913">
    <property type="entry name" value="GlnB-like"/>
    <property type="match status" value="1"/>
</dbReference>
<dbReference type="EMBL" id="JACXWD010000001">
    <property type="protein sequence ID" value="MBD3866563.1"/>
    <property type="molecule type" value="Genomic_DNA"/>
</dbReference>
<evidence type="ECO:0000256" key="1">
    <source>
        <dbReference type="ARBA" id="ARBA00010169"/>
    </source>
</evidence>